<dbReference type="InterPro" id="IPR029016">
    <property type="entry name" value="GAF-like_dom_sf"/>
</dbReference>
<keyword evidence="3" id="KW-0804">Transcription</keyword>
<protein>
    <submittedName>
        <fullName evidence="5">IclR family transcriptional regulator</fullName>
    </submittedName>
</protein>
<evidence type="ECO:0000256" key="1">
    <source>
        <dbReference type="ARBA" id="ARBA00023015"/>
    </source>
</evidence>
<evidence type="ECO:0000256" key="2">
    <source>
        <dbReference type="ARBA" id="ARBA00023125"/>
    </source>
</evidence>
<dbReference type="Gene3D" id="3.30.450.40">
    <property type="match status" value="1"/>
</dbReference>
<organism evidence="5 6">
    <name type="scientific">Streptomyces doudnae</name>
    <dbReference type="NCBI Taxonomy" id="3075536"/>
    <lineage>
        <taxon>Bacteria</taxon>
        <taxon>Bacillati</taxon>
        <taxon>Actinomycetota</taxon>
        <taxon>Actinomycetes</taxon>
        <taxon>Kitasatosporales</taxon>
        <taxon>Streptomycetaceae</taxon>
        <taxon>Streptomyces</taxon>
    </lineage>
</organism>
<dbReference type="SUPFAM" id="SSF55781">
    <property type="entry name" value="GAF domain-like"/>
    <property type="match status" value="1"/>
</dbReference>
<evidence type="ECO:0000256" key="3">
    <source>
        <dbReference type="ARBA" id="ARBA00023163"/>
    </source>
</evidence>
<dbReference type="InterPro" id="IPR005471">
    <property type="entry name" value="Tscrpt_reg_IclR_N"/>
</dbReference>
<dbReference type="Pfam" id="PF09339">
    <property type="entry name" value="HTH_IclR"/>
    <property type="match status" value="1"/>
</dbReference>
<dbReference type="PANTHER" id="PTHR30136:SF35">
    <property type="entry name" value="HTH-TYPE TRANSCRIPTIONAL REGULATOR RV1719"/>
    <property type="match status" value="1"/>
</dbReference>
<dbReference type="GO" id="GO:0006355">
    <property type="term" value="P:regulation of DNA-templated transcription"/>
    <property type="evidence" value="ECO:0007669"/>
    <property type="project" value="UniProtKB-ARBA"/>
</dbReference>
<dbReference type="SUPFAM" id="SSF46785">
    <property type="entry name" value="Winged helix' DNA-binding domain"/>
    <property type="match status" value="1"/>
</dbReference>
<evidence type="ECO:0000313" key="5">
    <source>
        <dbReference type="EMBL" id="MDT0438650.1"/>
    </source>
</evidence>
<feature type="domain" description="IclR-ED" evidence="4">
    <location>
        <begin position="66"/>
        <end position="247"/>
    </location>
</feature>
<dbReference type="InterPro" id="IPR036390">
    <property type="entry name" value="WH_DNA-bd_sf"/>
</dbReference>
<dbReference type="AlphaFoldDB" id="A0ABD5EXR8"/>
<dbReference type="InterPro" id="IPR050707">
    <property type="entry name" value="HTH_MetabolicPath_Reg"/>
</dbReference>
<sequence length="255" mass="27820">MSVAEGAIVRTLRVLRVLCENGPLTLKGVSEQTGLVSPTALRTLRLMAEEGFVVQQPDRTWRATMIMWRLGCLVNASLGDVQLAGQYMDRLQRELHETTVYAVLDEGAVTYAAHSEPQSPVRAHVRPGSRHGLLSVATGKVILAWLDHQQLHQAVAEAQTENAVQPEDVRDIETLLSQIRRQGYYSGPGLHWPDLWGVAAPVFNTTGQPVGALGVSIPVSRITKREQAAIEAVVREATALTREMGGRWPGPPNSA</sequence>
<evidence type="ECO:0000313" key="6">
    <source>
        <dbReference type="Proteomes" id="UP001183535"/>
    </source>
</evidence>
<dbReference type="SMART" id="SM00346">
    <property type="entry name" value="HTH_ICLR"/>
    <property type="match status" value="1"/>
</dbReference>
<keyword evidence="1" id="KW-0805">Transcription regulation</keyword>
<dbReference type="PANTHER" id="PTHR30136">
    <property type="entry name" value="HELIX-TURN-HELIX TRANSCRIPTIONAL REGULATOR, ICLR FAMILY"/>
    <property type="match status" value="1"/>
</dbReference>
<dbReference type="InterPro" id="IPR036388">
    <property type="entry name" value="WH-like_DNA-bd_sf"/>
</dbReference>
<evidence type="ECO:0000259" key="4">
    <source>
        <dbReference type="PROSITE" id="PS51078"/>
    </source>
</evidence>
<dbReference type="Gene3D" id="1.10.10.10">
    <property type="entry name" value="Winged helix-like DNA-binding domain superfamily/Winged helix DNA-binding domain"/>
    <property type="match status" value="1"/>
</dbReference>
<dbReference type="PROSITE" id="PS51078">
    <property type="entry name" value="ICLR_ED"/>
    <property type="match status" value="1"/>
</dbReference>
<name>A0ABD5EXR8_9ACTN</name>
<dbReference type="GO" id="GO:0003677">
    <property type="term" value="F:DNA binding"/>
    <property type="evidence" value="ECO:0007669"/>
    <property type="project" value="UniProtKB-KW"/>
</dbReference>
<keyword evidence="6" id="KW-1185">Reference proteome</keyword>
<gene>
    <name evidence="5" type="ORF">RM877_28615</name>
</gene>
<proteinExistence type="predicted"/>
<dbReference type="RefSeq" id="WP_093836156.1">
    <property type="nucleotide sequence ID" value="NZ_JAVRES010000019.1"/>
</dbReference>
<dbReference type="Pfam" id="PF01614">
    <property type="entry name" value="IclR_C"/>
    <property type="match status" value="1"/>
</dbReference>
<dbReference type="EMBL" id="JAVRES010000019">
    <property type="protein sequence ID" value="MDT0438650.1"/>
    <property type="molecule type" value="Genomic_DNA"/>
</dbReference>
<dbReference type="Proteomes" id="UP001183535">
    <property type="component" value="Unassembled WGS sequence"/>
</dbReference>
<comment type="caution">
    <text evidence="5">The sequence shown here is derived from an EMBL/GenBank/DDBJ whole genome shotgun (WGS) entry which is preliminary data.</text>
</comment>
<keyword evidence="2" id="KW-0238">DNA-binding</keyword>
<accession>A0ABD5EXR8</accession>
<dbReference type="InterPro" id="IPR014757">
    <property type="entry name" value="Tscrpt_reg_IclR_C"/>
</dbReference>
<reference evidence="6" key="1">
    <citation type="submission" date="2023-07" db="EMBL/GenBank/DDBJ databases">
        <title>30 novel species of actinomycetes from the DSMZ collection.</title>
        <authorList>
            <person name="Nouioui I."/>
        </authorList>
    </citation>
    <scope>NUCLEOTIDE SEQUENCE [LARGE SCALE GENOMIC DNA]</scope>
    <source>
        <strain evidence="6">DSM 41981</strain>
    </source>
</reference>